<dbReference type="EMBL" id="RCHU02000008">
    <property type="protein sequence ID" value="KAL3582792.1"/>
    <property type="molecule type" value="Genomic_DNA"/>
</dbReference>
<name>A0ACC4BW32_POPAL</name>
<comment type="caution">
    <text evidence="1">The sequence shown here is derived from an EMBL/GenBank/DDBJ whole genome shotgun (WGS) entry which is preliminary data.</text>
</comment>
<dbReference type="Proteomes" id="UP000309997">
    <property type="component" value="Unassembled WGS sequence"/>
</dbReference>
<accession>A0ACC4BW32</accession>
<evidence type="ECO:0000313" key="2">
    <source>
        <dbReference type="Proteomes" id="UP000309997"/>
    </source>
</evidence>
<evidence type="ECO:0000313" key="1">
    <source>
        <dbReference type="EMBL" id="KAL3582792.1"/>
    </source>
</evidence>
<sequence>MRLIHFHLLILSVADMICLFYSGHGEYGTDSSTFFTMADENSKELSTRKSHDCKDVEFSSFEAEQERNS</sequence>
<organism evidence="1 2">
    <name type="scientific">Populus alba</name>
    <name type="common">White poplar</name>
    <dbReference type="NCBI Taxonomy" id="43335"/>
    <lineage>
        <taxon>Eukaryota</taxon>
        <taxon>Viridiplantae</taxon>
        <taxon>Streptophyta</taxon>
        <taxon>Embryophyta</taxon>
        <taxon>Tracheophyta</taxon>
        <taxon>Spermatophyta</taxon>
        <taxon>Magnoliopsida</taxon>
        <taxon>eudicotyledons</taxon>
        <taxon>Gunneridae</taxon>
        <taxon>Pentapetalae</taxon>
        <taxon>rosids</taxon>
        <taxon>fabids</taxon>
        <taxon>Malpighiales</taxon>
        <taxon>Salicaceae</taxon>
        <taxon>Saliceae</taxon>
        <taxon>Populus</taxon>
    </lineage>
</organism>
<protein>
    <submittedName>
        <fullName evidence="1">Uncharacterized protein</fullName>
    </submittedName>
</protein>
<reference evidence="1 2" key="1">
    <citation type="journal article" date="2024" name="Plant Biotechnol. J.">
        <title>Genome and CRISPR/Cas9 system of a widespread forest tree (Populus alba) in the world.</title>
        <authorList>
            <person name="Liu Y.J."/>
            <person name="Jiang P.F."/>
            <person name="Han X.M."/>
            <person name="Li X.Y."/>
            <person name="Wang H.M."/>
            <person name="Wang Y.J."/>
            <person name="Wang X.X."/>
            <person name="Zeng Q.Y."/>
        </authorList>
    </citation>
    <scope>NUCLEOTIDE SEQUENCE [LARGE SCALE GENOMIC DNA]</scope>
    <source>
        <strain evidence="2">cv. PAL-ZL1</strain>
    </source>
</reference>
<gene>
    <name evidence="1" type="ORF">D5086_017124</name>
</gene>
<keyword evidence="2" id="KW-1185">Reference proteome</keyword>
<proteinExistence type="predicted"/>